<dbReference type="KEGG" id="cwo:Cwoe_1812"/>
<dbReference type="GO" id="GO:0006355">
    <property type="term" value="P:regulation of DNA-templated transcription"/>
    <property type="evidence" value="ECO:0007669"/>
    <property type="project" value="InterPro"/>
</dbReference>
<dbReference type="HOGENOM" id="CLU_715169_0_0_11"/>
<organism evidence="2 3">
    <name type="scientific">Conexibacter woesei (strain DSM 14684 / CCUG 47730 / CIP 108061 / JCM 11494 / NBRC 100937 / ID131577)</name>
    <dbReference type="NCBI Taxonomy" id="469383"/>
    <lineage>
        <taxon>Bacteria</taxon>
        <taxon>Bacillati</taxon>
        <taxon>Actinomycetota</taxon>
        <taxon>Thermoleophilia</taxon>
        <taxon>Solirubrobacterales</taxon>
        <taxon>Conexibacteraceae</taxon>
        <taxon>Conexibacter</taxon>
    </lineage>
</organism>
<evidence type="ECO:0000313" key="3">
    <source>
        <dbReference type="Proteomes" id="UP000008229"/>
    </source>
</evidence>
<dbReference type="PROSITE" id="PS50937">
    <property type="entry name" value="HTH_MERR_2"/>
    <property type="match status" value="1"/>
</dbReference>
<dbReference type="Proteomes" id="UP000008229">
    <property type="component" value="Chromosome"/>
</dbReference>
<reference evidence="2 3" key="1">
    <citation type="journal article" date="2010" name="Stand. Genomic Sci.">
        <title>Complete genome sequence of Conexibacter woesei type strain (ID131577).</title>
        <authorList>
            <person name="Pukall R."/>
            <person name="Lapidus A."/>
            <person name="Glavina Del Rio T."/>
            <person name="Copeland A."/>
            <person name="Tice H."/>
            <person name="Cheng J.-F."/>
            <person name="Lucas S."/>
            <person name="Chen F."/>
            <person name="Nolan M."/>
            <person name="Bruce D."/>
            <person name="Goodwin L."/>
            <person name="Pitluck S."/>
            <person name="Mavromatis K."/>
            <person name="Ivanova N."/>
            <person name="Ovchinnikova G."/>
            <person name="Pati A."/>
            <person name="Chen A."/>
            <person name="Palaniappan K."/>
            <person name="Land M."/>
            <person name="Hauser L."/>
            <person name="Chang Y.-J."/>
            <person name="Jeffries C.D."/>
            <person name="Chain P."/>
            <person name="Meincke L."/>
            <person name="Sims D."/>
            <person name="Brettin T."/>
            <person name="Detter J.C."/>
            <person name="Rohde M."/>
            <person name="Goeker M."/>
            <person name="Bristow J."/>
            <person name="Eisen J.A."/>
            <person name="Markowitz V."/>
            <person name="Kyrpides N.C."/>
            <person name="Klenk H.-P."/>
            <person name="Hugenholtz P."/>
        </authorList>
    </citation>
    <scope>NUCLEOTIDE SEQUENCE [LARGE SCALE GENOMIC DNA]</scope>
    <source>
        <strain evidence="3">DSM 14684 / CIP 108061 / JCM 11494 / NBRC 100937 / ID131577</strain>
    </source>
</reference>
<dbReference type="Gene3D" id="1.10.1660.10">
    <property type="match status" value="1"/>
</dbReference>
<feature type="domain" description="HTH merR-type" evidence="1">
    <location>
        <begin position="23"/>
        <end position="88"/>
    </location>
</feature>
<dbReference type="eggNOG" id="COG2203">
    <property type="taxonomic scope" value="Bacteria"/>
</dbReference>
<dbReference type="Pfam" id="PF13411">
    <property type="entry name" value="MerR_1"/>
    <property type="match status" value="1"/>
</dbReference>
<dbReference type="EMBL" id="CP001854">
    <property type="protein sequence ID" value="ADB50238.1"/>
    <property type="molecule type" value="Genomic_DNA"/>
</dbReference>
<name>D3F263_CONWI</name>
<dbReference type="Gene3D" id="3.30.450.40">
    <property type="match status" value="1"/>
</dbReference>
<dbReference type="InterPro" id="IPR009061">
    <property type="entry name" value="DNA-bd_dom_put_sf"/>
</dbReference>
<dbReference type="SUPFAM" id="SSF55781">
    <property type="entry name" value="GAF domain-like"/>
    <property type="match status" value="1"/>
</dbReference>
<dbReference type="AlphaFoldDB" id="D3F263"/>
<dbReference type="GO" id="GO:0003677">
    <property type="term" value="F:DNA binding"/>
    <property type="evidence" value="ECO:0007669"/>
    <property type="project" value="InterPro"/>
</dbReference>
<evidence type="ECO:0000313" key="2">
    <source>
        <dbReference type="EMBL" id="ADB50238.1"/>
    </source>
</evidence>
<dbReference type="STRING" id="469383.Cwoe_1812"/>
<dbReference type="eggNOG" id="COG0789">
    <property type="taxonomic scope" value="Bacteria"/>
</dbReference>
<reference evidence="3" key="2">
    <citation type="submission" date="2010-01" db="EMBL/GenBank/DDBJ databases">
        <title>The complete genome of Conexibacter woesei DSM 14684.</title>
        <authorList>
            <consortium name="US DOE Joint Genome Institute (JGI-PGF)"/>
            <person name="Lucas S."/>
            <person name="Copeland A."/>
            <person name="Lapidus A."/>
            <person name="Glavina del Rio T."/>
            <person name="Dalin E."/>
            <person name="Tice H."/>
            <person name="Bruce D."/>
            <person name="Goodwin L."/>
            <person name="Pitluck S."/>
            <person name="Kyrpides N."/>
            <person name="Mavromatis K."/>
            <person name="Ivanova N."/>
            <person name="Mikhailova N."/>
            <person name="Chertkov O."/>
            <person name="Brettin T."/>
            <person name="Detter J.C."/>
            <person name="Han C."/>
            <person name="Larimer F."/>
            <person name="Land M."/>
            <person name="Hauser L."/>
            <person name="Markowitz V."/>
            <person name="Cheng J.-F."/>
            <person name="Hugenholtz P."/>
            <person name="Woyke T."/>
            <person name="Wu D."/>
            <person name="Pukall R."/>
            <person name="Steenblock K."/>
            <person name="Schneider S."/>
            <person name="Klenk H.-P."/>
            <person name="Eisen J.A."/>
        </authorList>
    </citation>
    <scope>NUCLEOTIDE SEQUENCE [LARGE SCALE GENOMIC DNA]</scope>
    <source>
        <strain evidence="3">DSM 14684 / CIP 108061 / JCM 11494 / NBRC 100937 / ID131577</strain>
    </source>
</reference>
<dbReference type="SUPFAM" id="SSF46955">
    <property type="entry name" value="Putative DNA-binding domain"/>
    <property type="match status" value="1"/>
</dbReference>
<evidence type="ECO:0000259" key="1">
    <source>
        <dbReference type="PROSITE" id="PS50937"/>
    </source>
</evidence>
<protein>
    <submittedName>
        <fullName evidence="2">Transcriptional regulator, MerR family</fullName>
    </submittedName>
</protein>
<accession>D3F263</accession>
<gene>
    <name evidence="2" type="ordered locus">Cwoe_1812</name>
</gene>
<proteinExistence type="predicted"/>
<sequence length="386" mass="40848">MNTSPVGYNTRVDKGGQTVSATEFATLTGVSRERLRTWERRFGFPLPARVGRGPRRYVLADAPRVVTVRRAAEQGVPLARAIAAAAEVAEPAVSDATLAHLVAAAPTPLMVVGGPRPLRVLYANSTLPAFPMGAVGQQLDQLPWFEGSDLERTLQTLFASDAPALECSHPTWSGAEATARSLAYRLPVEAGAPPAVALVGIDRAQDRRTRRDLLEARGELARVRIRVQRQERFLSLASALAERFQREAGDAVLASTADTLVRRLGAVDAGIAVYMAGELALGTSSRGLLGPRMVTVTGYDDLAALMHAGIPGWLSPPAGGAFGAPGGLHSLAVPITVVGETLGILLLVFDEPTELDDDARQLLTIVSAGLGFTILRDRLVESTKGS</sequence>
<dbReference type="InterPro" id="IPR000551">
    <property type="entry name" value="MerR-type_HTH_dom"/>
</dbReference>
<dbReference type="InterPro" id="IPR029016">
    <property type="entry name" value="GAF-like_dom_sf"/>
</dbReference>
<keyword evidence="3" id="KW-1185">Reference proteome</keyword>